<dbReference type="Gene3D" id="1.10.1220.10">
    <property type="entry name" value="Met repressor-like"/>
    <property type="match status" value="1"/>
</dbReference>
<dbReference type="InterPro" id="IPR013321">
    <property type="entry name" value="Arc_rbn_hlx_hlx"/>
</dbReference>
<proteinExistence type="predicted"/>
<organism evidence="1 2">
    <name type="scientific">Eisenbergiella tayi</name>
    <dbReference type="NCBI Taxonomy" id="1432052"/>
    <lineage>
        <taxon>Bacteria</taxon>
        <taxon>Bacillati</taxon>
        <taxon>Bacillota</taxon>
        <taxon>Clostridia</taxon>
        <taxon>Lachnospirales</taxon>
        <taxon>Lachnospiraceae</taxon>
        <taxon>Eisenbergiella</taxon>
    </lineage>
</organism>
<dbReference type="GO" id="GO:0006355">
    <property type="term" value="P:regulation of DNA-templated transcription"/>
    <property type="evidence" value="ECO:0007669"/>
    <property type="project" value="InterPro"/>
</dbReference>
<dbReference type="Pfam" id="PF04221">
    <property type="entry name" value="RelB"/>
    <property type="match status" value="1"/>
</dbReference>
<dbReference type="RefSeq" id="WP_044964994.1">
    <property type="nucleotide sequence ID" value="NZ_BAABXS010000001.1"/>
</dbReference>
<dbReference type="Proteomes" id="UP000095003">
    <property type="component" value="Unassembled WGS sequence"/>
</dbReference>
<sequence length="107" mass="12338">MEKTFLQVRTETKDKEQASIILEELGTNLSSVVNMLLKQIILTKSIPFEIKIPQIYTTEEQIAEVSASMAMEQMPLDTNDINLLKKYQESGDKDNIRKQLLENYKES</sequence>
<dbReference type="EMBL" id="MCGI01000002">
    <property type="protein sequence ID" value="ODM11353.1"/>
    <property type="molecule type" value="Genomic_DNA"/>
</dbReference>
<dbReference type="AlphaFoldDB" id="A0A1E3ARK3"/>
<evidence type="ECO:0000313" key="2">
    <source>
        <dbReference type="Proteomes" id="UP000095003"/>
    </source>
</evidence>
<dbReference type="GeneID" id="93300950"/>
<dbReference type="NCBIfam" id="TIGR02384">
    <property type="entry name" value="RelB_DinJ"/>
    <property type="match status" value="1"/>
</dbReference>
<accession>A0A1E3ARK3</accession>
<evidence type="ECO:0000313" key="1">
    <source>
        <dbReference type="EMBL" id="ODM11353.1"/>
    </source>
</evidence>
<reference evidence="1 2" key="1">
    <citation type="submission" date="2016-07" db="EMBL/GenBank/DDBJ databases">
        <title>Characterization of isolates of Eisenbergiella tayi derived from blood cultures, using whole genome sequencing.</title>
        <authorList>
            <person name="Burdz T."/>
            <person name="Wiebe D."/>
            <person name="Huynh C."/>
            <person name="Bernard K."/>
        </authorList>
    </citation>
    <scope>NUCLEOTIDE SEQUENCE [LARGE SCALE GENOMIC DNA]</scope>
    <source>
        <strain evidence="1 2">NML 120489</strain>
    </source>
</reference>
<dbReference type="InterPro" id="IPR007337">
    <property type="entry name" value="RelB/DinJ"/>
</dbReference>
<gene>
    <name evidence="1" type="ORF">BEH84_01962</name>
</gene>
<name>A0A1E3ARK3_9FIRM</name>
<comment type="caution">
    <text evidence="1">The sequence shown here is derived from an EMBL/GenBank/DDBJ whole genome shotgun (WGS) entry which is preliminary data.</text>
</comment>
<protein>
    <submittedName>
        <fullName evidence="1">RelB antitoxin</fullName>
    </submittedName>
</protein>